<organism evidence="8 9">
    <name type="scientific">Gloeomargarita lithophora Alchichica-D10</name>
    <dbReference type="NCBI Taxonomy" id="1188229"/>
    <lineage>
        <taxon>Bacteria</taxon>
        <taxon>Bacillati</taxon>
        <taxon>Cyanobacteriota</taxon>
        <taxon>Cyanophyceae</taxon>
        <taxon>Gloeomargaritales</taxon>
        <taxon>Gloeomargaritaceae</taxon>
        <taxon>Gloeomargarita</taxon>
    </lineage>
</organism>
<dbReference type="GO" id="GO:0003729">
    <property type="term" value="F:mRNA binding"/>
    <property type="evidence" value="ECO:0007669"/>
    <property type="project" value="InterPro"/>
</dbReference>
<evidence type="ECO:0000256" key="5">
    <source>
        <dbReference type="ARBA" id="ARBA00022801"/>
    </source>
</evidence>
<accession>A0A1J0AFT3</accession>
<keyword evidence="6" id="KW-0694">RNA-binding</keyword>
<dbReference type="Pfam" id="PF07927">
    <property type="entry name" value="HicA_toxin"/>
    <property type="match status" value="1"/>
</dbReference>
<dbReference type="InterPro" id="IPR012933">
    <property type="entry name" value="HicA_mRNA_interferase"/>
</dbReference>
<evidence type="ECO:0000256" key="3">
    <source>
        <dbReference type="ARBA" id="ARBA00022722"/>
    </source>
</evidence>
<dbReference type="RefSeq" id="WP_071455156.1">
    <property type="nucleotide sequence ID" value="NZ_CP017675.1"/>
</dbReference>
<dbReference type="GO" id="GO:0004519">
    <property type="term" value="F:endonuclease activity"/>
    <property type="evidence" value="ECO:0007669"/>
    <property type="project" value="UniProtKB-KW"/>
</dbReference>
<dbReference type="InterPro" id="IPR038570">
    <property type="entry name" value="HicA_sf"/>
</dbReference>
<keyword evidence="2" id="KW-1277">Toxin-antitoxin system</keyword>
<reference evidence="8 9" key="1">
    <citation type="submission" date="2016-10" db="EMBL/GenBank/DDBJ databases">
        <title>Description of Gloeomargarita lithophora gen. nov., sp. nov., a thylakoid-bearing basal-branching cyanobacterium with intracellular carbonates, and proposal for Gloeomargaritales ord. nov.</title>
        <authorList>
            <person name="Moreira D."/>
            <person name="Tavera R."/>
            <person name="Benzerara K."/>
            <person name="Skouri-Panet F."/>
            <person name="Couradeau E."/>
            <person name="Gerard E."/>
            <person name="Loussert C."/>
            <person name="Novelo E."/>
            <person name="Zivanovic Y."/>
            <person name="Lopez-Garcia P."/>
        </authorList>
    </citation>
    <scope>NUCLEOTIDE SEQUENCE [LARGE SCALE GENOMIC DNA]</scope>
    <source>
        <strain evidence="8 9">D10</strain>
    </source>
</reference>
<protein>
    <submittedName>
        <fullName evidence="8">YcfA family protein</fullName>
    </submittedName>
</protein>
<evidence type="ECO:0000256" key="6">
    <source>
        <dbReference type="ARBA" id="ARBA00022884"/>
    </source>
</evidence>
<keyword evidence="7" id="KW-0346">Stress response</keyword>
<sequence>MRLPRDITGEALVKALKRFGYKIVRQTGSHIRLTTQSGGEHHITIPHHSPLKSGTLNAILKDIAAHFKISRDDLLKQLFD</sequence>
<evidence type="ECO:0000256" key="4">
    <source>
        <dbReference type="ARBA" id="ARBA00022759"/>
    </source>
</evidence>
<dbReference type="STRING" id="1188229.GlitD10_2428"/>
<proteinExistence type="inferred from homology"/>
<dbReference type="Gene3D" id="3.30.920.30">
    <property type="entry name" value="Hypothetical protein"/>
    <property type="match status" value="1"/>
</dbReference>
<dbReference type="Proteomes" id="UP000180235">
    <property type="component" value="Chromosome"/>
</dbReference>
<keyword evidence="5" id="KW-0378">Hydrolase</keyword>
<gene>
    <name evidence="8" type="ORF">GlitD10_2428</name>
</gene>
<evidence type="ECO:0000256" key="7">
    <source>
        <dbReference type="ARBA" id="ARBA00023016"/>
    </source>
</evidence>
<dbReference type="KEGG" id="glt:GlitD10_2428"/>
<dbReference type="GO" id="GO:0016787">
    <property type="term" value="F:hydrolase activity"/>
    <property type="evidence" value="ECO:0007669"/>
    <property type="project" value="UniProtKB-KW"/>
</dbReference>
<dbReference type="AlphaFoldDB" id="A0A1J0AFT3"/>
<keyword evidence="9" id="KW-1185">Reference proteome</keyword>
<evidence type="ECO:0000256" key="1">
    <source>
        <dbReference type="ARBA" id="ARBA00006620"/>
    </source>
</evidence>
<evidence type="ECO:0000313" key="9">
    <source>
        <dbReference type="Proteomes" id="UP000180235"/>
    </source>
</evidence>
<keyword evidence="3" id="KW-0540">Nuclease</keyword>
<comment type="similarity">
    <text evidence="1">Belongs to the HicA mRNA interferase family.</text>
</comment>
<dbReference type="SUPFAM" id="SSF54786">
    <property type="entry name" value="YcfA/nrd intein domain"/>
    <property type="match status" value="1"/>
</dbReference>
<evidence type="ECO:0000313" key="8">
    <source>
        <dbReference type="EMBL" id="APB34763.1"/>
    </source>
</evidence>
<dbReference type="OrthoDB" id="121656at2"/>
<evidence type="ECO:0000256" key="2">
    <source>
        <dbReference type="ARBA" id="ARBA00022649"/>
    </source>
</evidence>
<dbReference type="EMBL" id="CP017675">
    <property type="protein sequence ID" value="APB34763.1"/>
    <property type="molecule type" value="Genomic_DNA"/>
</dbReference>
<name>A0A1J0AFT3_9CYAN</name>
<keyword evidence="4" id="KW-0255">Endonuclease</keyword>